<sequence>MWHQSRRDRGYIDCCIAKRWRTRAALPPTYVDPGAKSNGAVAGTRSKQWQVQTCYLRNIDETAAAELSVDLFRDTEAGIRTPKTTDSDEDQSRAGDTYVSRASGSFSLFIVSRSPPPPPLIECCQMSTAEHVVPRDLPDAGAVLTALIVLAVIFFIAVPLWLLVRRARRKDGLEDKVVSPQTLEVPTPPVSSMSSSSSPVDSPPMYPAAHPSTGLLPPQHISGSRKPCKCQGCRRLRSFAFGQHHFDGNGGGGGYVSRPLSPITEARSDETICTAHIPLTRTRPRDALPALSLKPTAKDPLVLAPRGVLIGRSQMSLGQGGVLPTLGDDHLLQARKPGSLYPVQPVSVDAYDMWEGSRSLESSASSAAASAAIGYAFPIPVVQQTSPVWDELPSFSPTISLVPTSTPPLHSTSLDMNVSHERSIDSGNDKASSHLWFADEDWVYSDVPYSGLDHQTVVSTSPAFQFSGLILDTPDDGERRTNVEMSLGEEVVKKGDEDRVAIVA</sequence>
<comment type="caution">
    <text evidence="1">The sequence shown here is derived from an EMBL/GenBank/DDBJ whole genome shotgun (WGS) entry which is preliminary data.</text>
</comment>
<protein>
    <submittedName>
        <fullName evidence="1">Uncharacterized protein</fullName>
    </submittedName>
</protein>
<dbReference type="Proteomes" id="UP000814140">
    <property type="component" value="Unassembled WGS sequence"/>
</dbReference>
<proteinExistence type="predicted"/>
<dbReference type="EMBL" id="MU277218">
    <property type="protein sequence ID" value="KAI0060529.1"/>
    <property type="molecule type" value="Genomic_DNA"/>
</dbReference>
<reference evidence="1" key="2">
    <citation type="journal article" date="2022" name="New Phytol.">
        <title>Evolutionary transition to the ectomycorrhizal habit in the genomes of a hyperdiverse lineage of mushroom-forming fungi.</title>
        <authorList>
            <person name="Looney B."/>
            <person name="Miyauchi S."/>
            <person name="Morin E."/>
            <person name="Drula E."/>
            <person name="Courty P.E."/>
            <person name="Kohler A."/>
            <person name="Kuo A."/>
            <person name="LaButti K."/>
            <person name="Pangilinan J."/>
            <person name="Lipzen A."/>
            <person name="Riley R."/>
            <person name="Andreopoulos W."/>
            <person name="He G."/>
            <person name="Johnson J."/>
            <person name="Nolan M."/>
            <person name="Tritt A."/>
            <person name="Barry K.W."/>
            <person name="Grigoriev I.V."/>
            <person name="Nagy L.G."/>
            <person name="Hibbett D."/>
            <person name="Henrissat B."/>
            <person name="Matheny P.B."/>
            <person name="Labbe J."/>
            <person name="Martin F.M."/>
        </authorList>
    </citation>
    <scope>NUCLEOTIDE SEQUENCE</scope>
    <source>
        <strain evidence="1">HHB10654</strain>
    </source>
</reference>
<organism evidence="1 2">
    <name type="scientific">Artomyces pyxidatus</name>
    <dbReference type="NCBI Taxonomy" id="48021"/>
    <lineage>
        <taxon>Eukaryota</taxon>
        <taxon>Fungi</taxon>
        <taxon>Dikarya</taxon>
        <taxon>Basidiomycota</taxon>
        <taxon>Agaricomycotina</taxon>
        <taxon>Agaricomycetes</taxon>
        <taxon>Russulales</taxon>
        <taxon>Auriscalpiaceae</taxon>
        <taxon>Artomyces</taxon>
    </lineage>
</organism>
<reference evidence="1" key="1">
    <citation type="submission" date="2021-03" db="EMBL/GenBank/DDBJ databases">
        <authorList>
            <consortium name="DOE Joint Genome Institute"/>
            <person name="Ahrendt S."/>
            <person name="Looney B.P."/>
            <person name="Miyauchi S."/>
            <person name="Morin E."/>
            <person name="Drula E."/>
            <person name="Courty P.E."/>
            <person name="Chicoki N."/>
            <person name="Fauchery L."/>
            <person name="Kohler A."/>
            <person name="Kuo A."/>
            <person name="Labutti K."/>
            <person name="Pangilinan J."/>
            <person name="Lipzen A."/>
            <person name="Riley R."/>
            <person name="Andreopoulos W."/>
            <person name="He G."/>
            <person name="Johnson J."/>
            <person name="Barry K.W."/>
            <person name="Grigoriev I.V."/>
            <person name="Nagy L."/>
            <person name="Hibbett D."/>
            <person name="Henrissat B."/>
            <person name="Matheny P.B."/>
            <person name="Labbe J."/>
            <person name="Martin F."/>
        </authorList>
    </citation>
    <scope>NUCLEOTIDE SEQUENCE</scope>
    <source>
        <strain evidence="1">HHB10654</strain>
    </source>
</reference>
<accession>A0ACB8SVN4</accession>
<gene>
    <name evidence="1" type="ORF">BV25DRAFT_938717</name>
</gene>
<keyword evidence="2" id="KW-1185">Reference proteome</keyword>
<evidence type="ECO:0000313" key="2">
    <source>
        <dbReference type="Proteomes" id="UP000814140"/>
    </source>
</evidence>
<name>A0ACB8SVN4_9AGAM</name>
<evidence type="ECO:0000313" key="1">
    <source>
        <dbReference type="EMBL" id="KAI0060529.1"/>
    </source>
</evidence>